<gene>
    <name evidence="2" type="ORF">MUS1_03825</name>
</gene>
<dbReference type="Pfam" id="PF02810">
    <property type="entry name" value="SEC-C"/>
    <property type="match status" value="1"/>
</dbReference>
<dbReference type="PATRIC" id="fig|1122207.3.peg.2385"/>
<accession>X7E2J9</accession>
<evidence type="ECO:0000313" key="3">
    <source>
        <dbReference type="Proteomes" id="UP000054058"/>
    </source>
</evidence>
<dbReference type="InterPro" id="IPR004027">
    <property type="entry name" value="SEC_C_motif"/>
</dbReference>
<keyword evidence="3" id="KW-1185">Reference proteome</keyword>
<dbReference type="OrthoDB" id="570299at2"/>
<name>X7E2J9_9GAMM</name>
<reference evidence="2 3" key="1">
    <citation type="submission" date="2014-01" db="EMBL/GenBank/DDBJ databases">
        <title>Marinomonas ushuaiensis DSM 15871 Genome Sequencing.</title>
        <authorList>
            <person name="Lai Q."/>
            <person name="Shao Z.S."/>
        </authorList>
    </citation>
    <scope>NUCLEOTIDE SEQUENCE [LARGE SCALE GENOMIC DNA]</scope>
    <source>
        <strain evidence="2 3">DSM 15871</strain>
    </source>
</reference>
<comment type="caution">
    <text evidence="2">The sequence shown here is derived from an EMBL/GenBank/DDBJ whole genome shotgun (WGS) entry which is preliminary data.</text>
</comment>
<dbReference type="EMBL" id="JAMB01000010">
    <property type="protein sequence ID" value="ETX10187.1"/>
    <property type="molecule type" value="Genomic_DNA"/>
</dbReference>
<dbReference type="AlphaFoldDB" id="X7E2J9"/>
<feature type="compositionally biased region" description="Polar residues" evidence="1">
    <location>
        <begin position="1"/>
        <end position="20"/>
    </location>
</feature>
<feature type="region of interest" description="Disordered" evidence="1">
    <location>
        <begin position="1"/>
        <end position="21"/>
    </location>
</feature>
<sequence length="60" mass="6364">MVESNQTPMSEMPEPTQSSGCGCCAAPKSPVMRDAPKIGRNDPCICGNGRKFKKCCGKNS</sequence>
<dbReference type="RefSeq" id="WP_036162734.1">
    <property type="nucleotide sequence ID" value="NZ_JAMB01000010.1"/>
</dbReference>
<dbReference type="SUPFAM" id="SSF103642">
    <property type="entry name" value="Sec-C motif"/>
    <property type="match status" value="1"/>
</dbReference>
<evidence type="ECO:0000256" key="1">
    <source>
        <dbReference type="SAM" id="MobiDB-lite"/>
    </source>
</evidence>
<dbReference type="STRING" id="1122207.MUS1_03825"/>
<protein>
    <submittedName>
        <fullName evidence="2">Zinc chelation protein SecC</fullName>
    </submittedName>
</protein>
<proteinExistence type="predicted"/>
<dbReference type="eggNOG" id="COG3012">
    <property type="taxonomic scope" value="Bacteria"/>
</dbReference>
<dbReference type="Proteomes" id="UP000054058">
    <property type="component" value="Unassembled WGS sequence"/>
</dbReference>
<organism evidence="2 3">
    <name type="scientific">Marinomonas ushuaiensis DSM 15871</name>
    <dbReference type="NCBI Taxonomy" id="1122207"/>
    <lineage>
        <taxon>Bacteria</taxon>
        <taxon>Pseudomonadati</taxon>
        <taxon>Pseudomonadota</taxon>
        <taxon>Gammaproteobacteria</taxon>
        <taxon>Oceanospirillales</taxon>
        <taxon>Oceanospirillaceae</taxon>
        <taxon>Marinomonas</taxon>
    </lineage>
</organism>
<evidence type="ECO:0000313" key="2">
    <source>
        <dbReference type="EMBL" id="ETX10187.1"/>
    </source>
</evidence>
<dbReference type="Gene3D" id="3.10.450.50">
    <property type="match status" value="1"/>
</dbReference>